<evidence type="ECO:0000313" key="1">
    <source>
        <dbReference type="EMBL" id="KAF5774928.1"/>
    </source>
</evidence>
<dbReference type="AlphaFoldDB" id="A0A9K3HDI8"/>
<accession>A0A9K3HDI8</accession>
<name>A0A9K3HDI8_HELAN</name>
<dbReference type="EMBL" id="MNCJ02000328">
    <property type="protein sequence ID" value="KAF5774928.1"/>
    <property type="molecule type" value="Genomic_DNA"/>
</dbReference>
<protein>
    <submittedName>
        <fullName evidence="1">Uncharacterized protein</fullName>
    </submittedName>
</protein>
<gene>
    <name evidence="1" type="ORF">HanXRQr2_Chr13g0606341</name>
</gene>
<reference evidence="1" key="2">
    <citation type="submission" date="2020-06" db="EMBL/GenBank/DDBJ databases">
        <title>Helianthus annuus Genome sequencing and assembly Release 2.</title>
        <authorList>
            <person name="Gouzy J."/>
            <person name="Langlade N."/>
            <person name="Munos S."/>
        </authorList>
    </citation>
    <scope>NUCLEOTIDE SEQUENCE</scope>
    <source>
        <tissue evidence="1">Leaves</tissue>
    </source>
</reference>
<evidence type="ECO:0000313" key="2">
    <source>
        <dbReference type="Proteomes" id="UP000215914"/>
    </source>
</evidence>
<dbReference type="Proteomes" id="UP000215914">
    <property type="component" value="Unassembled WGS sequence"/>
</dbReference>
<proteinExistence type="predicted"/>
<sequence>MSCISLSLRGSSSFRTSFSSISFRESYGSSLHTTSSSLSLFCEKFASRT</sequence>
<dbReference type="Gramene" id="mRNA:HanXRQr2_Chr13g0606341">
    <property type="protein sequence ID" value="CDS:HanXRQr2_Chr13g0606341.1"/>
    <property type="gene ID" value="HanXRQr2_Chr13g0606341"/>
</dbReference>
<comment type="caution">
    <text evidence="1">The sequence shown here is derived from an EMBL/GenBank/DDBJ whole genome shotgun (WGS) entry which is preliminary data.</text>
</comment>
<reference evidence="1" key="1">
    <citation type="journal article" date="2017" name="Nature">
        <title>The sunflower genome provides insights into oil metabolism, flowering and Asterid evolution.</title>
        <authorList>
            <person name="Badouin H."/>
            <person name="Gouzy J."/>
            <person name="Grassa C.J."/>
            <person name="Murat F."/>
            <person name="Staton S.E."/>
            <person name="Cottret L."/>
            <person name="Lelandais-Briere C."/>
            <person name="Owens G.L."/>
            <person name="Carrere S."/>
            <person name="Mayjonade B."/>
            <person name="Legrand L."/>
            <person name="Gill N."/>
            <person name="Kane N.C."/>
            <person name="Bowers J.E."/>
            <person name="Hubner S."/>
            <person name="Bellec A."/>
            <person name="Berard A."/>
            <person name="Berges H."/>
            <person name="Blanchet N."/>
            <person name="Boniface M.C."/>
            <person name="Brunel D."/>
            <person name="Catrice O."/>
            <person name="Chaidir N."/>
            <person name="Claudel C."/>
            <person name="Donnadieu C."/>
            <person name="Faraut T."/>
            <person name="Fievet G."/>
            <person name="Helmstetter N."/>
            <person name="King M."/>
            <person name="Knapp S.J."/>
            <person name="Lai Z."/>
            <person name="Le Paslier M.C."/>
            <person name="Lippi Y."/>
            <person name="Lorenzon L."/>
            <person name="Mandel J.R."/>
            <person name="Marage G."/>
            <person name="Marchand G."/>
            <person name="Marquand E."/>
            <person name="Bret-Mestries E."/>
            <person name="Morien E."/>
            <person name="Nambeesan S."/>
            <person name="Nguyen T."/>
            <person name="Pegot-Espagnet P."/>
            <person name="Pouilly N."/>
            <person name="Raftis F."/>
            <person name="Sallet E."/>
            <person name="Schiex T."/>
            <person name="Thomas J."/>
            <person name="Vandecasteele C."/>
            <person name="Vares D."/>
            <person name="Vear F."/>
            <person name="Vautrin S."/>
            <person name="Crespi M."/>
            <person name="Mangin B."/>
            <person name="Burke J.M."/>
            <person name="Salse J."/>
            <person name="Munos S."/>
            <person name="Vincourt P."/>
            <person name="Rieseberg L.H."/>
            <person name="Langlade N.B."/>
        </authorList>
    </citation>
    <scope>NUCLEOTIDE SEQUENCE</scope>
    <source>
        <tissue evidence="1">Leaves</tissue>
    </source>
</reference>
<keyword evidence="2" id="KW-1185">Reference proteome</keyword>
<organism evidence="1 2">
    <name type="scientific">Helianthus annuus</name>
    <name type="common">Common sunflower</name>
    <dbReference type="NCBI Taxonomy" id="4232"/>
    <lineage>
        <taxon>Eukaryota</taxon>
        <taxon>Viridiplantae</taxon>
        <taxon>Streptophyta</taxon>
        <taxon>Embryophyta</taxon>
        <taxon>Tracheophyta</taxon>
        <taxon>Spermatophyta</taxon>
        <taxon>Magnoliopsida</taxon>
        <taxon>eudicotyledons</taxon>
        <taxon>Gunneridae</taxon>
        <taxon>Pentapetalae</taxon>
        <taxon>asterids</taxon>
        <taxon>campanulids</taxon>
        <taxon>Asterales</taxon>
        <taxon>Asteraceae</taxon>
        <taxon>Asteroideae</taxon>
        <taxon>Heliantheae alliance</taxon>
        <taxon>Heliantheae</taxon>
        <taxon>Helianthus</taxon>
    </lineage>
</organism>